<dbReference type="AlphaFoldDB" id="A0A7W3IUV7"/>
<evidence type="ECO:0000256" key="6">
    <source>
        <dbReference type="SAM" id="MobiDB-lite"/>
    </source>
</evidence>
<dbReference type="SUPFAM" id="SSF52540">
    <property type="entry name" value="P-loop containing nucleoside triphosphate hydrolases"/>
    <property type="match status" value="1"/>
</dbReference>
<dbReference type="Pfam" id="PF02129">
    <property type="entry name" value="Peptidase_S15"/>
    <property type="match status" value="1"/>
</dbReference>
<organism evidence="9 10">
    <name type="scientific">Microlunatus kandeliicorticis</name>
    <dbReference type="NCBI Taxonomy" id="1759536"/>
    <lineage>
        <taxon>Bacteria</taxon>
        <taxon>Bacillati</taxon>
        <taxon>Actinomycetota</taxon>
        <taxon>Actinomycetes</taxon>
        <taxon>Propionibacteriales</taxon>
        <taxon>Propionibacteriaceae</taxon>
        <taxon>Microlunatus</taxon>
    </lineage>
</organism>
<accession>A0A7W3IUV7</accession>
<dbReference type="EMBL" id="JACGWT010000005">
    <property type="protein sequence ID" value="MBA8795713.1"/>
    <property type="molecule type" value="Genomic_DNA"/>
</dbReference>
<dbReference type="InterPro" id="IPR003593">
    <property type="entry name" value="AAA+_ATPase"/>
</dbReference>
<dbReference type="InterPro" id="IPR008979">
    <property type="entry name" value="Galactose-bd-like_sf"/>
</dbReference>
<feature type="compositionally biased region" description="Basic and acidic residues" evidence="6">
    <location>
        <begin position="390"/>
        <end position="405"/>
    </location>
</feature>
<dbReference type="PROSITE" id="PS00211">
    <property type="entry name" value="ABC_TRANSPORTER_1"/>
    <property type="match status" value="1"/>
</dbReference>
<dbReference type="Gene3D" id="3.40.50.1820">
    <property type="entry name" value="alpha/beta hydrolase"/>
    <property type="match status" value="1"/>
</dbReference>
<dbReference type="GO" id="GO:0016887">
    <property type="term" value="F:ATP hydrolysis activity"/>
    <property type="evidence" value="ECO:0007669"/>
    <property type="project" value="InterPro"/>
</dbReference>
<dbReference type="InterPro" id="IPR000383">
    <property type="entry name" value="Xaa-Pro-like_dom"/>
</dbReference>
<evidence type="ECO:0000256" key="2">
    <source>
        <dbReference type="ARBA" id="ARBA00022448"/>
    </source>
</evidence>
<comment type="caution">
    <text evidence="9">The sequence shown here is derived from an EMBL/GenBank/DDBJ whole genome shotgun (WGS) entry which is preliminary data.</text>
</comment>
<dbReference type="GO" id="GO:0005524">
    <property type="term" value="F:ATP binding"/>
    <property type="evidence" value="ECO:0007669"/>
    <property type="project" value="UniProtKB-KW"/>
</dbReference>
<dbReference type="RefSeq" id="WP_182561297.1">
    <property type="nucleotide sequence ID" value="NZ_JACGWT010000005.1"/>
</dbReference>
<sequence length="960" mass="98446">MQERRGVPPVRRVLLLVTGLALALLPLLGVLPGTATRAAADEAPVVETDLFVPGTPEPDGRPVRLDVALLTTDPSVPRPAIVLAHGFGGTKADSIPLGRTLARAGYTVIAYTARGFGASGGLIHLDSPDYEGRDVVRIIDFAAGRPEVEKRGGNPVVGVAGASYGGGAALLAAELDPRVDAVVPAYTWNDLAQALFPQNALSADAGTAPSTAADVPPDDSPGVFKQRWTSLLFLSGLGAGSRTGSSGGSTAGDGGGSAATSSCGRFAPALCADYQKAAASGRPDAALLALLRASGPTGRLSGVRAPTLLIQGEDDTLFGLDQADATFRELPASTLKRMVWTTGGHDAGIDLDGVLDEVTGWFDRYLKDQPGTGGEPDQGFRYTIAQDSLVGRDGDGGRPPEKVSLDRYPGLSGDPVPTRTLALTGGSQPVLAPPGGSPAALTNLPGTGQALAAVASLGGYQLGVLPGQSATFTSAALTSPLRMVGAGRARLQVTSSSSDLTLFVSAWDLGPDRNGRPATAVLPGLAVAPLRLTGLTPGRPTTVEVALPAVVHQVPIGHRVQLVVSTTDQAYAGSRTGATATVGLTGGGVLLPQVGGVAAPTPLDVPIALVVVVAALVLAAAVGLVLLWLRRRAVHPVAELADVPLVVDGLVKTYNPRRGPSRLWGRVSGGSTDAVRAVDGVSLRAEAGQVVGLLGPNGAGKTTVLRMLVGLIRPDGGAIWVNGRPVHAGADVLGEVGAFIEGPGFLPHLTGRQNLAGYWAATGRPEAEAHLEEALEIAGLVAALDRRVRGYSQGMRQRLGIAQAMLGLPDLLLLDEPTNGLDPPQIRAMRQVLRDYAATGRTVVVSSHLLAEVQQTCSDVVVMNRGRVVLTGSMDDLTAGDHVALIGVGPGERDRALALLAARGWTAEPEADDRIRVVAAEDRSVLVAALVEAGIGVDFVDGRQPLEDVFMGLMSPGAAR</sequence>
<dbReference type="SMART" id="SM00939">
    <property type="entry name" value="PepX_C"/>
    <property type="match status" value="1"/>
</dbReference>
<evidence type="ECO:0000256" key="1">
    <source>
        <dbReference type="ARBA" id="ARBA00005417"/>
    </source>
</evidence>
<dbReference type="Pfam" id="PF08530">
    <property type="entry name" value="PepX_C"/>
    <property type="match status" value="1"/>
</dbReference>
<evidence type="ECO:0000313" key="10">
    <source>
        <dbReference type="Proteomes" id="UP000523079"/>
    </source>
</evidence>
<feature type="domain" description="ABC transporter" evidence="8">
    <location>
        <begin position="645"/>
        <end position="890"/>
    </location>
</feature>
<dbReference type="Gene3D" id="2.60.120.260">
    <property type="entry name" value="Galactose-binding domain-like"/>
    <property type="match status" value="1"/>
</dbReference>
<dbReference type="InterPro" id="IPR029058">
    <property type="entry name" value="AB_hydrolase_fold"/>
</dbReference>
<dbReference type="PANTHER" id="PTHR43335">
    <property type="entry name" value="ABC TRANSPORTER, ATP-BINDING PROTEIN"/>
    <property type="match status" value="1"/>
</dbReference>
<keyword evidence="10" id="KW-1185">Reference proteome</keyword>
<evidence type="ECO:0000313" key="9">
    <source>
        <dbReference type="EMBL" id="MBA8795713.1"/>
    </source>
</evidence>
<keyword evidence="5 9" id="KW-0067">ATP-binding</keyword>
<proteinExistence type="inferred from homology"/>
<dbReference type="InterPro" id="IPR003439">
    <property type="entry name" value="ABC_transporter-like_ATP-bd"/>
</dbReference>
<reference evidence="9 10" key="1">
    <citation type="submission" date="2020-07" db="EMBL/GenBank/DDBJ databases">
        <title>Sequencing the genomes of 1000 actinobacteria strains.</title>
        <authorList>
            <person name="Klenk H.-P."/>
        </authorList>
    </citation>
    <scope>NUCLEOTIDE SEQUENCE [LARGE SCALE GENOMIC DNA]</scope>
    <source>
        <strain evidence="9 10">DSM 100723</strain>
    </source>
</reference>
<keyword evidence="7" id="KW-0472">Membrane</keyword>
<evidence type="ECO:0000256" key="7">
    <source>
        <dbReference type="SAM" id="Phobius"/>
    </source>
</evidence>
<dbReference type="InterPro" id="IPR027417">
    <property type="entry name" value="P-loop_NTPase"/>
</dbReference>
<dbReference type="Gene3D" id="3.40.50.300">
    <property type="entry name" value="P-loop containing nucleotide triphosphate hydrolases"/>
    <property type="match status" value="1"/>
</dbReference>
<evidence type="ECO:0000256" key="3">
    <source>
        <dbReference type="ARBA" id="ARBA00022741"/>
    </source>
</evidence>
<protein>
    <submittedName>
        <fullName evidence="9">ABC-2 type transport system ATP-binding protein</fullName>
    </submittedName>
</protein>
<dbReference type="SMART" id="SM00382">
    <property type="entry name" value="AAA"/>
    <property type="match status" value="1"/>
</dbReference>
<dbReference type="InterPro" id="IPR013736">
    <property type="entry name" value="Xaa-Pro_dipept_C"/>
</dbReference>
<dbReference type="Pfam" id="PF00005">
    <property type="entry name" value="ABC_tran"/>
    <property type="match status" value="1"/>
</dbReference>
<evidence type="ECO:0000256" key="5">
    <source>
        <dbReference type="ARBA" id="ARBA00022840"/>
    </source>
</evidence>
<dbReference type="Proteomes" id="UP000523079">
    <property type="component" value="Unassembled WGS sequence"/>
</dbReference>
<feature type="transmembrane region" description="Helical" evidence="7">
    <location>
        <begin position="607"/>
        <end position="629"/>
    </location>
</feature>
<comment type="similarity">
    <text evidence="1">Belongs to the ABC transporter superfamily.</text>
</comment>
<keyword evidence="7" id="KW-1133">Transmembrane helix</keyword>
<dbReference type="PANTHER" id="PTHR43335:SF4">
    <property type="entry name" value="ABC TRANSPORTER, ATP-BINDING PROTEIN"/>
    <property type="match status" value="1"/>
</dbReference>
<keyword evidence="7" id="KW-0812">Transmembrane</keyword>
<dbReference type="SUPFAM" id="SSF53474">
    <property type="entry name" value="alpha/beta-Hydrolases"/>
    <property type="match status" value="1"/>
</dbReference>
<dbReference type="InterPro" id="IPR017871">
    <property type="entry name" value="ABC_transporter-like_CS"/>
</dbReference>
<feature type="region of interest" description="Disordered" evidence="6">
    <location>
        <begin position="388"/>
        <end position="416"/>
    </location>
</feature>
<dbReference type="PROSITE" id="PS50893">
    <property type="entry name" value="ABC_TRANSPORTER_2"/>
    <property type="match status" value="1"/>
</dbReference>
<dbReference type="SUPFAM" id="SSF49785">
    <property type="entry name" value="Galactose-binding domain-like"/>
    <property type="match status" value="1"/>
</dbReference>
<gene>
    <name evidence="9" type="ORF">FHX74_003349</name>
</gene>
<name>A0A7W3IUV7_9ACTN</name>
<keyword evidence="3" id="KW-0547">Nucleotide-binding</keyword>
<evidence type="ECO:0000259" key="8">
    <source>
        <dbReference type="PROSITE" id="PS50893"/>
    </source>
</evidence>
<keyword evidence="4" id="KW-0378">Hydrolase</keyword>
<keyword evidence="2" id="KW-0813">Transport</keyword>
<evidence type="ECO:0000256" key="4">
    <source>
        <dbReference type="ARBA" id="ARBA00022801"/>
    </source>
</evidence>
<dbReference type="GO" id="GO:0008239">
    <property type="term" value="F:dipeptidyl-peptidase activity"/>
    <property type="evidence" value="ECO:0007669"/>
    <property type="project" value="InterPro"/>
</dbReference>